<evidence type="ECO:0000313" key="3">
    <source>
        <dbReference type="Proteomes" id="UP000321172"/>
    </source>
</evidence>
<dbReference type="RefSeq" id="WP_147091131.1">
    <property type="nucleotide sequence ID" value="NZ_BAABJD010000002.1"/>
</dbReference>
<dbReference type="OrthoDB" id="9807407at2"/>
<keyword evidence="3" id="KW-1185">Reference proteome</keyword>
<gene>
    <name evidence="2" type="ORF">FRF71_13435</name>
</gene>
<dbReference type="KEGG" id="ngf:FRF71_13435"/>
<dbReference type="EMBL" id="CP042345">
    <property type="protein sequence ID" value="QEA17052.1"/>
    <property type="molecule type" value="Genomic_DNA"/>
</dbReference>
<proteinExistence type="predicted"/>
<dbReference type="SUPFAM" id="SSF54593">
    <property type="entry name" value="Glyoxalase/Bleomycin resistance protein/Dihydroxybiphenyl dioxygenase"/>
    <property type="match status" value="1"/>
</dbReference>
<feature type="domain" description="VOC" evidence="1">
    <location>
        <begin position="1"/>
        <end position="125"/>
    </location>
</feature>
<dbReference type="AlphaFoldDB" id="A0A5B8S7W5"/>
<reference evidence="2 3" key="1">
    <citation type="journal article" date="2013" name="J. Microbiol. Biotechnol.">
        <title>Novosphingobium ginsenosidimutans sp. nov., with the ability to convert ginsenoside.</title>
        <authorList>
            <person name="Kim J.K."/>
            <person name="He D."/>
            <person name="Liu Q.M."/>
            <person name="Park H.Y."/>
            <person name="Jung M.S."/>
            <person name="Yoon M.H."/>
            <person name="Kim S.C."/>
            <person name="Im W.T."/>
        </authorList>
    </citation>
    <scope>NUCLEOTIDE SEQUENCE [LARGE SCALE GENOMIC DNA]</scope>
    <source>
        <strain evidence="2 3">FW-6</strain>
    </source>
</reference>
<dbReference type="InterPro" id="IPR037523">
    <property type="entry name" value="VOC_core"/>
</dbReference>
<dbReference type="PROSITE" id="PS51819">
    <property type="entry name" value="VOC"/>
    <property type="match status" value="1"/>
</dbReference>
<dbReference type="InterPro" id="IPR029068">
    <property type="entry name" value="Glyas_Bleomycin-R_OHBP_Dase"/>
</dbReference>
<dbReference type="Gene3D" id="3.10.180.10">
    <property type="entry name" value="2,3-Dihydroxybiphenyl 1,2-Dioxygenase, domain 1"/>
    <property type="match status" value="1"/>
</dbReference>
<dbReference type="PANTHER" id="PTHR35006:SF1">
    <property type="entry name" value="BLL2941 PROTEIN"/>
    <property type="match status" value="1"/>
</dbReference>
<accession>A0A5B8S7W5</accession>
<evidence type="ECO:0000313" key="2">
    <source>
        <dbReference type="EMBL" id="QEA17052.1"/>
    </source>
</evidence>
<dbReference type="Pfam" id="PF00903">
    <property type="entry name" value="Glyoxalase"/>
    <property type="match status" value="1"/>
</dbReference>
<name>A0A5B8S7W5_9SPHN</name>
<dbReference type="InterPro" id="IPR004360">
    <property type="entry name" value="Glyas_Fos-R_dOase_dom"/>
</dbReference>
<organism evidence="2 3">
    <name type="scientific">Novosphingobium ginsenosidimutans</name>
    <dbReference type="NCBI Taxonomy" id="1176536"/>
    <lineage>
        <taxon>Bacteria</taxon>
        <taxon>Pseudomonadati</taxon>
        <taxon>Pseudomonadota</taxon>
        <taxon>Alphaproteobacteria</taxon>
        <taxon>Sphingomonadales</taxon>
        <taxon>Sphingomonadaceae</taxon>
        <taxon>Novosphingobium</taxon>
    </lineage>
</organism>
<evidence type="ECO:0000259" key="1">
    <source>
        <dbReference type="PROSITE" id="PS51819"/>
    </source>
</evidence>
<protein>
    <submittedName>
        <fullName evidence="2">VOC family protein</fullName>
    </submittedName>
</protein>
<dbReference type="PANTHER" id="PTHR35006">
    <property type="entry name" value="GLYOXALASE FAMILY PROTEIN (AFU_ORTHOLOGUE AFUA_5G14830)"/>
    <property type="match status" value="1"/>
</dbReference>
<sequence>MFSHVTIGANDIAVAKQFYDAALGALGVPPGEIDVRGRLIYNHAGGRLLITNPINGQPTHGGNGHTLGFVAASPAEVDAWHTAGLANGGTAIEDPPGERHPPDGRVLYLAYLRDPSGNKLCGFHRVK</sequence>
<dbReference type="CDD" id="cd07262">
    <property type="entry name" value="VOC_like"/>
    <property type="match status" value="1"/>
</dbReference>
<dbReference type="Proteomes" id="UP000321172">
    <property type="component" value="Chromosome"/>
</dbReference>